<sequence length="93" mass="10050">MAAVFSFLSCSWTTKGPMPSALGTATSWNSWTPRSIAMLRREVWRDHLDLIGTSRDGLDHLEEIHGTNDSNKELGCGGDGGRQELGDSLTVGS</sequence>
<reference evidence="2 3" key="1">
    <citation type="submission" date="2018-10" db="EMBL/GenBank/DDBJ databases">
        <title>A high-quality apple genome assembly.</title>
        <authorList>
            <person name="Hu J."/>
        </authorList>
    </citation>
    <scope>NUCLEOTIDE SEQUENCE [LARGE SCALE GENOMIC DNA]</scope>
    <source>
        <strain evidence="3">cv. HFTH1</strain>
        <tissue evidence="2">Young leaf</tissue>
    </source>
</reference>
<accession>A0A498JPV8</accession>
<feature type="compositionally biased region" description="Basic and acidic residues" evidence="1">
    <location>
        <begin position="63"/>
        <end position="72"/>
    </location>
</feature>
<dbReference type="EMBL" id="RDQH01000331">
    <property type="protein sequence ID" value="RXH97480.1"/>
    <property type="molecule type" value="Genomic_DNA"/>
</dbReference>
<proteinExistence type="predicted"/>
<protein>
    <submittedName>
        <fullName evidence="2">Uncharacterized protein</fullName>
    </submittedName>
</protein>
<evidence type="ECO:0000256" key="1">
    <source>
        <dbReference type="SAM" id="MobiDB-lite"/>
    </source>
</evidence>
<organism evidence="2 3">
    <name type="scientific">Malus domestica</name>
    <name type="common">Apple</name>
    <name type="synonym">Pyrus malus</name>
    <dbReference type="NCBI Taxonomy" id="3750"/>
    <lineage>
        <taxon>Eukaryota</taxon>
        <taxon>Viridiplantae</taxon>
        <taxon>Streptophyta</taxon>
        <taxon>Embryophyta</taxon>
        <taxon>Tracheophyta</taxon>
        <taxon>Spermatophyta</taxon>
        <taxon>Magnoliopsida</taxon>
        <taxon>eudicotyledons</taxon>
        <taxon>Gunneridae</taxon>
        <taxon>Pentapetalae</taxon>
        <taxon>rosids</taxon>
        <taxon>fabids</taxon>
        <taxon>Rosales</taxon>
        <taxon>Rosaceae</taxon>
        <taxon>Amygdaloideae</taxon>
        <taxon>Maleae</taxon>
        <taxon>Malus</taxon>
    </lineage>
</organism>
<evidence type="ECO:0000313" key="2">
    <source>
        <dbReference type="EMBL" id="RXH97480.1"/>
    </source>
</evidence>
<dbReference type="Proteomes" id="UP000290289">
    <property type="component" value="Chromosome 5"/>
</dbReference>
<evidence type="ECO:0000313" key="3">
    <source>
        <dbReference type="Proteomes" id="UP000290289"/>
    </source>
</evidence>
<gene>
    <name evidence="2" type="ORF">DVH24_007826</name>
</gene>
<name>A0A498JPV8_MALDO</name>
<feature type="region of interest" description="Disordered" evidence="1">
    <location>
        <begin position="63"/>
        <end position="93"/>
    </location>
</feature>
<comment type="caution">
    <text evidence="2">The sequence shown here is derived from an EMBL/GenBank/DDBJ whole genome shotgun (WGS) entry which is preliminary data.</text>
</comment>
<keyword evidence="3" id="KW-1185">Reference proteome</keyword>
<dbReference type="AlphaFoldDB" id="A0A498JPV8"/>